<evidence type="ECO:0000256" key="7">
    <source>
        <dbReference type="PROSITE-ProRule" id="PRU01360"/>
    </source>
</evidence>
<evidence type="ECO:0000256" key="3">
    <source>
        <dbReference type="ARBA" id="ARBA00022452"/>
    </source>
</evidence>
<keyword evidence="5 7" id="KW-0472">Membrane</keyword>
<dbReference type="Proteomes" id="UP000217348">
    <property type="component" value="Chromosome"/>
</dbReference>
<evidence type="ECO:0000313" key="9">
    <source>
        <dbReference type="EMBL" id="ATA89479.1"/>
    </source>
</evidence>
<keyword evidence="3 7" id="KW-1134">Transmembrane beta strand</keyword>
<sequence>MEVNNKKTLKWFGLVLFFCVFIQTALAQNRLITGKVVDEFGIPLHNISVTVKNTMRGVETDYNGMYRIEAKDGDVLIFYILGMEKQEHKVKPGIQTIDVEMVLEINELEDVVVVGYGSAKKVSTLVGSVVKIDRTQVSNKPSANLLDALQGKVAGLSIFSNSGEPYGMGSIRLHGIGSLYGGGDPLFILDGSPVSKKVVIMMNPSDFESVSVLKDASATSIYGTRAANGVIYITTRNGKNRQTPVISISSQYGFSSLASRKFFDDIMNVDEYAYYLVDKGYMTQEEVDALLRENPYSTRWDRVYFRNNVPNQQIDVSASGGGEKTNYYVSGSFFNQEGLMYRSGFKRYTGRINLRTSLTDWLDLNLSVSANYGEYMQNPYVGGMNASYGSLSILSPPIYTPVDGNGKRYDYIPGLEVPHPNYIADNHPAKTKNMNFIPQISFIVNPIENLTIKSQIGVEYINSIGYDFIYPSYIQRDNEISLSSSKQKAHTSRTSGENIIKTFTNTAEYVHNINGNNRFTFLLGQESVSYDNSHFLAISKGQTSDRATMLSHGTSDKDVGDGRSVSTYNSFFIRADYGHNNKYFFDISARRDGSSRFGKNNRYANFWSVGMLWKLKEEKFLKNSSWIDDLDLKFSVGTSGNSNALSDYASLSLVLNNQSYKDLPGYLLSGAGNPDIQWQKQLKTTLAVTLGMFKRADLTVEVYDRVINDMLGFVPRPSFSGSEGIVENGGKFQNRGIDATLAVSVVKGKDFYVTPFLSLNYNQEKILELHNNLPYIIGEQTPVSFVVGEPLLYFYPIFWRVNPEDGYSQWYLPGKDLIHTNIDANSVTNTFDAIALRQNTGIKRNPPFNGGFGLDAAYKNLSLRVAFAFSSGKYTINSDRYFTENPVGTISFPDSNQSRRVLDNWKKPGDVATFPAYEHGLPFTEYDSRLIEDASFIRMKDLTLSYSLPQKVLNQIGFFKDIRVFGTGRNLLTFTKYSGLDPEFDTSAGSAGANPGTKEYTFGIEIKF</sequence>
<dbReference type="Gene3D" id="2.40.170.20">
    <property type="entry name" value="TonB-dependent receptor, beta-barrel domain"/>
    <property type="match status" value="1"/>
</dbReference>
<dbReference type="GO" id="GO:0009279">
    <property type="term" value="C:cell outer membrane"/>
    <property type="evidence" value="ECO:0007669"/>
    <property type="project" value="UniProtKB-SubCell"/>
</dbReference>
<dbReference type="Gene3D" id="2.170.130.10">
    <property type="entry name" value="TonB-dependent receptor, plug domain"/>
    <property type="match status" value="1"/>
</dbReference>
<name>A0A250FWD8_9FLAO</name>
<dbReference type="InterPro" id="IPR036942">
    <property type="entry name" value="Beta-barrel_TonB_sf"/>
</dbReference>
<comment type="subcellular location">
    <subcellularLocation>
        <location evidence="1 7">Cell outer membrane</location>
        <topology evidence="1 7">Multi-pass membrane protein</topology>
    </subcellularLocation>
</comment>
<dbReference type="SUPFAM" id="SSF49464">
    <property type="entry name" value="Carboxypeptidase regulatory domain-like"/>
    <property type="match status" value="1"/>
</dbReference>
<evidence type="ECO:0000313" key="10">
    <source>
        <dbReference type="Proteomes" id="UP000217348"/>
    </source>
</evidence>
<accession>A0A250FWD8</accession>
<evidence type="ECO:0000259" key="8">
    <source>
        <dbReference type="Pfam" id="PF07715"/>
    </source>
</evidence>
<dbReference type="NCBIfam" id="TIGR04057">
    <property type="entry name" value="SusC_RagA_signa"/>
    <property type="match status" value="1"/>
</dbReference>
<dbReference type="AlphaFoldDB" id="A0A250FWD8"/>
<dbReference type="InterPro" id="IPR023996">
    <property type="entry name" value="TonB-dep_OMP_SusC/RagA"/>
</dbReference>
<comment type="similarity">
    <text evidence="7">Belongs to the TonB-dependent receptor family.</text>
</comment>
<feature type="domain" description="TonB-dependent receptor plug" evidence="8">
    <location>
        <begin position="124"/>
        <end position="230"/>
    </location>
</feature>
<dbReference type="Pfam" id="PF07715">
    <property type="entry name" value="Plug"/>
    <property type="match status" value="1"/>
</dbReference>
<dbReference type="SUPFAM" id="SSF56935">
    <property type="entry name" value="Porins"/>
    <property type="match status" value="1"/>
</dbReference>
<evidence type="ECO:0000256" key="6">
    <source>
        <dbReference type="ARBA" id="ARBA00023237"/>
    </source>
</evidence>
<dbReference type="Pfam" id="PF13715">
    <property type="entry name" value="CarbopepD_reg_2"/>
    <property type="match status" value="1"/>
</dbReference>
<keyword evidence="6 7" id="KW-0998">Cell outer membrane</keyword>
<keyword evidence="4 7" id="KW-0812">Transmembrane</keyword>
<gene>
    <name evidence="9" type="ORF">CGC58_06905</name>
</gene>
<organism evidence="9 10">
    <name type="scientific">Capnocytophaga stomatis</name>
    <dbReference type="NCBI Taxonomy" id="1848904"/>
    <lineage>
        <taxon>Bacteria</taxon>
        <taxon>Pseudomonadati</taxon>
        <taxon>Bacteroidota</taxon>
        <taxon>Flavobacteriia</taxon>
        <taxon>Flavobacteriales</taxon>
        <taxon>Flavobacteriaceae</taxon>
        <taxon>Capnocytophaga</taxon>
    </lineage>
</organism>
<dbReference type="InterPro" id="IPR037066">
    <property type="entry name" value="Plug_dom_sf"/>
</dbReference>
<dbReference type="OrthoDB" id="9768177at2"/>
<dbReference type="EMBL" id="CP022387">
    <property type="protein sequence ID" value="ATA89479.1"/>
    <property type="molecule type" value="Genomic_DNA"/>
</dbReference>
<dbReference type="KEGG" id="csto:CGC58_06905"/>
<keyword evidence="2 7" id="KW-0813">Transport</keyword>
<evidence type="ECO:0000256" key="1">
    <source>
        <dbReference type="ARBA" id="ARBA00004571"/>
    </source>
</evidence>
<dbReference type="NCBIfam" id="TIGR04056">
    <property type="entry name" value="OMP_RagA_SusC"/>
    <property type="match status" value="1"/>
</dbReference>
<evidence type="ECO:0000256" key="2">
    <source>
        <dbReference type="ARBA" id="ARBA00022448"/>
    </source>
</evidence>
<dbReference type="PROSITE" id="PS52016">
    <property type="entry name" value="TONB_DEPENDENT_REC_3"/>
    <property type="match status" value="1"/>
</dbReference>
<protein>
    <submittedName>
        <fullName evidence="9">SusC/RagA family TonB-linked outer membrane protein</fullName>
    </submittedName>
</protein>
<evidence type="ECO:0000256" key="5">
    <source>
        <dbReference type="ARBA" id="ARBA00023136"/>
    </source>
</evidence>
<dbReference type="InterPro" id="IPR012910">
    <property type="entry name" value="Plug_dom"/>
</dbReference>
<dbReference type="InterPro" id="IPR008969">
    <property type="entry name" value="CarboxyPept-like_regulatory"/>
</dbReference>
<evidence type="ECO:0000256" key="4">
    <source>
        <dbReference type="ARBA" id="ARBA00022692"/>
    </source>
</evidence>
<reference evidence="10" key="1">
    <citation type="submission" date="2017-06" db="EMBL/GenBank/DDBJ databases">
        <title>Capnocytophaga spp. assemblies.</title>
        <authorList>
            <person name="Gulvik C.A."/>
        </authorList>
    </citation>
    <scope>NUCLEOTIDE SEQUENCE [LARGE SCALE GENOMIC DNA]</scope>
    <source>
        <strain evidence="10">H2177</strain>
    </source>
</reference>
<dbReference type="RefSeq" id="WP_095896058.1">
    <property type="nucleotide sequence ID" value="NZ_CP022387.1"/>
</dbReference>
<dbReference type="InterPro" id="IPR023997">
    <property type="entry name" value="TonB-dep_OMP_SusC/RagA_CS"/>
</dbReference>
<dbReference type="InterPro" id="IPR039426">
    <property type="entry name" value="TonB-dep_rcpt-like"/>
</dbReference>
<proteinExistence type="inferred from homology"/>